<organism evidence="2 3">
    <name type="scientific">Candidatus Carbonibacillus altaicus</name>
    <dbReference type="NCBI Taxonomy" id="2163959"/>
    <lineage>
        <taxon>Bacteria</taxon>
        <taxon>Bacillati</taxon>
        <taxon>Bacillota</taxon>
        <taxon>Bacilli</taxon>
        <taxon>Bacillales</taxon>
        <taxon>Candidatus Carbonibacillus</taxon>
    </lineage>
</organism>
<accession>A0A2R6XY18</accession>
<comment type="caution">
    <text evidence="2">The sequence shown here is derived from an EMBL/GenBank/DDBJ whole genome shotgun (WGS) entry which is preliminary data.</text>
</comment>
<gene>
    <name evidence="2" type="ORF">BSOLF_2523</name>
</gene>
<sequence length="146" mass="17380">MIKRIKRIKKFGIFHDFRWDDNLPEFDQFNLIYGWNYSGKTTLSRVFQTLEKKKLNAAYAEAHFQLLTEDGSEVSSADLSVSPTVRVFNRDYVEANFTEDYAAPSIFIVGEKNIELEEQLEQLIKRRTRFEKYEDNFLKKKESNYK</sequence>
<protein>
    <submittedName>
        <fullName evidence="2">Translation-disabling ACNase RloC</fullName>
    </submittedName>
</protein>
<dbReference type="EMBL" id="PEBX01000146">
    <property type="protein sequence ID" value="PTQ55292.1"/>
    <property type="molecule type" value="Genomic_DNA"/>
</dbReference>
<dbReference type="InterPro" id="IPR026866">
    <property type="entry name" value="CR006_AAA"/>
</dbReference>
<evidence type="ECO:0000313" key="2">
    <source>
        <dbReference type="EMBL" id="PTQ55292.1"/>
    </source>
</evidence>
<dbReference type="Pfam" id="PF13166">
    <property type="entry name" value="AAA_13"/>
    <property type="match status" value="1"/>
</dbReference>
<dbReference type="AlphaFoldDB" id="A0A2R6XY18"/>
<evidence type="ECO:0000313" key="3">
    <source>
        <dbReference type="Proteomes" id="UP000244338"/>
    </source>
</evidence>
<evidence type="ECO:0000259" key="1">
    <source>
        <dbReference type="Pfam" id="PF13166"/>
    </source>
</evidence>
<dbReference type="Proteomes" id="UP000244338">
    <property type="component" value="Unassembled WGS sequence"/>
</dbReference>
<reference evidence="3" key="1">
    <citation type="journal article" date="2018" name="Sci. Rep.">
        <title>Lignite coal burning seam in the remote Altai Mountains harbors a hydrogen-driven thermophilic microbial community.</title>
        <authorList>
            <person name="Kadnikov V.V."/>
            <person name="Mardanov A.V."/>
            <person name="Ivasenko D.A."/>
            <person name="Antsiferov D.V."/>
            <person name="Beletsky A.V."/>
            <person name="Karnachuk O.V."/>
            <person name="Ravin N.V."/>
        </authorList>
    </citation>
    <scope>NUCLEOTIDE SEQUENCE [LARGE SCALE GENOMIC DNA]</scope>
</reference>
<name>A0A2R6XY18_9BACL</name>
<proteinExistence type="predicted"/>
<feature type="domain" description="Protein CR006 P-loop" evidence="1">
    <location>
        <begin position="10"/>
        <end position="141"/>
    </location>
</feature>